<organism evidence="1 2">
    <name type="scientific">Dioszegia hungarica</name>
    <dbReference type="NCBI Taxonomy" id="4972"/>
    <lineage>
        <taxon>Eukaryota</taxon>
        <taxon>Fungi</taxon>
        <taxon>Dikarya</taxon>
        <taxon>Basidiomycota</taxon>
        <taxon>Agaricomycotina</taxon>
        <taxon>Tremellomycetes</taxon>
        <taxon>Tremellales</taxon>
        <taxon>Bulleribasidiaceae</taxon>
        <taxon>Dioszegia</taxon>
    </lineage>
</organism>
<gene>
    <name evidence="1" type="ORF">MKK02DRAFT_32506</name>
</gene>
<reference evidence="1" key="1">
    <citation type="journal article" date="2022" name="G3 (Bethesda)">
        <title>High quality genome of the basidiomycete yeast Dioszegia hungarica PDD-24b-2 isolated from cloud water.</title>
        <authorList>
            <person name="Jarrige D."/>
            <person name="Haridas S."/>
            <person name="Bleykasten-Grosshans C."/>
            <person name="Joly M."/>
            <person name="Nadalig T."/>
            <person name="Sancelme M."/>
            <person name="Vuilleumier S."/>
            <person name="Grigoriev I.V."/>
            <person name="Amato P."/>
            <person name="Bringel F."/>
        </authorList>
    </citation>
    <scope>NUCLEOTIDE SEQUENCE</scope>
    <source>
        <strain evidence="1">PDD-24b-2</strain>
    </source>
</reference>
<evidence type="ECO:0000313" key="2">
    <source>
        <dbReference type="Proteomes" id="UP001164286"/>
    </source>
</evidence>
<comment type="caution">
    <text evidence="1">The sequence shown here is derived from an EMBL/GenBank/DDBJ whole genome shotgun (WGS) entry which is preliminary data.</text>
</comment>
<sequence length="965" mass="106120">MSIPSAGQSAGVTAPKLVFHPDFATGVPGDIILQAGDEQAQCFYFSLSLLAALASFFATLPPPSAADLVLGYPLVPLHNSTSAGLHMFASAMRSSKTSGFIPFPPLQSDWEDGVLDAAYLARVYDAPLVPLLLVDTLRHGHLQAADDRYLIFAIWAIFDAQHRLEDAAVETTLLSQRHITDVPPCIVKACRNRAPQHWSQLQDLHLRRSVAMRNFRTKVKLEVMDTAGDVLCDLMTFEEVARVESGTFDLDCHDCFEEVWATLVGTKEWLEDYIRASVIVSEMEQPSGSPAPGDPAPLKYHKDFAKASPGEVILQAGDAEALCFHFPLTLLSALVSFFTTLPPPSASDTTHGLPLIPLHNTTSAGLHIFLLALRTTLTSDHISIPSAGYPGSVVDAAYIARLLDAPVVPRLLIDTLKNSEDAPDRDYFLEFAIWAICDVQHRLEYAAYKTGRPGRYIADVDSAIVEASRSHAPLHWLQLQDLQLRYSVVVGRFGYKVQQISTAYGEEPEVRGDPLLDCLHDKVEMMESASRAICGYGSFGELETAINRASYEIGCETCADEVENTFAEVSGWLEDFLRPRRYAETATPALSAPMGRQVFKIASAVPLRYRTAVSIIQRACRLWSTWSAKLLEARPQAAPSETQILRYAGIGFHIGSEESASQASASPAGEAPLKFHADFGKARPGDLLLQAGDRIALCFYFPHSLLSALSSFFATLPSPSPADMVNGYPLVPLHNTTSAGLHLFLLVLKSTNLSEDLAIPAEGRNRAVLDAACVARLYDAPLVPRVLVDTLKNVRVFFGPDRDYYLEFAVWAICDVRHRLEDAAINTTQPHAPHIAMTDPYIVAVCTSHAPRHWLQLQDFHLRRSIVVDLFTRKVLQDGALYRPGPSDGQCEEGHNLKKTMDGVCKWLLEQGTLRELGLGDEDSDLGAYGLGCDDCLDQADRCFGETLHGARDFIRYIRESNSPY</sequence>
<evidence type="ECO:0000313" key="1">
    <source>
        <dbReference type="EMBL" id="KAI9637721.1"/>
    </source>
</evidence>
<dbReference type="RefSeq" id="XP_052947498.1">
    <property type="nucleotide sequence ID" value="XM_053088518.1"/>
</dbReference>
<dbReference type="GeneID" id="77727723"/>
<dbReference type="AlphaFoldDB" id="A0AA38HF18"/>
<keyword evidence="2" id="KW-1185">Reference proteome</keyword>
<protein>
    <submittedName>
        <fullName evidence="1">Uncharacterized protein</fullName>
    </submittedName>
</protein>
<dbReference type="Proteomes" id="UP001164286">
    <property type="component" value="Unassembled WGS sequence"/>
</dbReference>
<accession>A0AA38HF18</accession>
<name>A0AA38HF18_9TREE</name>
<proteinExistence type="predicted"/>
<dbReference type="EMBL" id="JAKWFO010000004">
    <property type="protein sequence ID" value="KAI9637721.1"/>
    <property type="molecule type" value="Genomic_DNA"/>
</dbReference>